<dbReference type="SUPFAM" id="SSF56935">
    <property type="entry name" value="Porins"/>
    <property type="match status" value="1"/>
</dbReference>
<keyword evidence="8 9" id="KW-0998">Cell outer membrane</keyword>
<protein>
    <submittedName>
        <fullName evidence="15">TonB-dependent receptor</fullName>
    </submittedName>
</protein>
<dbReference type="Gene3D" id="2.40.170.20">
    <property type="entry name" value="TonB-dependent receptor, beta-barrel domain"/>
    <property type="match status" value="1"/>
</dbReference>
<evidence type="ECO:0000256" key="8">
    <source>
        <dbReference type="ARBA" id="ARBA00023237"/>
    </source>
</evidence>
<dbReference type="Proteomes" id="UP000490980">
    <property type="component" value="Unassembled WGS sequence"/>
</dbReference>
<keyword evidence="16" id="KW-1185">Reference proteome</keyword>
<dbReference type="PROSITE" id="PS01156">
    <property type="entry name" value="TONB_DEPENDENT_REC_2"/>
    <property type="match status" value="1"/>
</dbReference>
<keyword evidence="4 9" id="KW-0812">Transmembrane</keyword>
<evidence type="ECO:0000256" key="9">
    <source>
        <dbReference type="PROSITE-ProRule" id="PRU01360"/>
    </source>
</evidence>
<evidence type="ECO:0000256" key="11">
    <source>
        <dbReference type="RuleBase" id="RU003357"/>
    </source>
</evidence>
<dbReference type="InterPro" id="IPR039426">
    <property type="entry name" value="TonB-dep_rcpt-like"/>
</dbReference>
<evidence type="ECO:0000256" key="4">
    <source>
        <dbReference type="ARBA" id="ARBA00022692"/>
    </source>
</evidence>
<keyword evidence="5 12" id="KW-0732">Signal</keyword>
<evidence type="ECO:0000256" key="2">
    <source>
        <dbReference type="ARBA" id="ARBA00022448"/>
    </source>
</evidence>
<evidence type="ECO:0000256" key="6">
    <source>
        <dbReference type="ARBA" id="ARBA00023077"/>
    </source>
</evidence>
<evidence type="ECO:0000256" key="5">
    <source>
        <dbReference type="ARBA" id="ARBA00022729"/>
    </source>
</evidence>
<evidence type="ECO:0000256" key="1">
    <source>
        <dbReference type="ARBA" id="ARBA00004571"/>
    </source>
</evidence>
<dbReference type="RefSeq" id="WP_166946647.1">
    <property type="nucleotide sequence ID" value="NZ_JAARLZ010000002.1"/>
</dbReference>
<dbReference type="GO" id="GO:0009279">
    <property type="term" value="C:cell outer membrane"/>
    <property type="evidence" value="ECO:0007669"/>
    <property type="project" value="UniProtKB-SubCell"/>
</dbReference>
<dbReference type="PANTHER" id="PTHR40980:SF4">
    <property type="entry name" value="TONB-DEPENDENT RECEPTOR-LIKE BETA-BARREL DOMAIN-CONTAINING PROTEIN"/>
    <property type="match status" value="1"/>
</dbReference>
<comment type="similarity">
    <text evidence="9 11">Belongs to the TonB-dependent receptor family.</text>
</comment>
<keyword evidence="3 9" id="KW-1134">Transmembrane beta strand</keyword>
<comment type="caution">
    <text evidence="15">The sequence shown here is derived from an EMBL/GenBank/DDBJ whole genome shotgun (WGS) entry which is preliminary data.</text>
</comment>
<comment type="subcellular location">
    <subcellularLocation>
        <location evidence="1 9">Cell outer membrane</location>
        <topology evidence="1 9">Multi-pass membrane protein</topology>
    </subcellularLocation>
</comment>
<dbReference type="InterPro" id="IPR010104">
    <property type="entry name" value="TonB_rcpt_bac"/>
</dbReference>
<feature type="short sequence motif" description="TonB C-terminal box" evidence="10">
    <location>
        <begin position="893"/>
        <end position="910"/>
    </location>
</feature>
<feature type="chain" id="PRO_5030787507" evidence="12">
    <location>
        <begin position="27"/>
        <end position="910"/>
    </location>
</feature>
<dbReference type="InterPro" id="IPR012910">
    <property type="entry name" value="Plug_dom"/>
</dbReference>
<proteinExistence type="inferred from homology"/>
<feature type="domain" description="TonB-dependent receptor-like beta-barrel" evidence="13">
    <location>
        <begin position="401"/>
        <end position="868"/>
    </location>
</feature>
<gene>
    <name evidence="15" type="ORF">HBF25_03975</name>
</gene>
<evidence type="ECO:0000256" key="12">
    <source>
        <dbReference type="SAM" id="SignalP"/>
    </source>
</evidence>
<dbReference type="NCBIfam" id="TIGR01782">
    <property type="entry name" value="TonB-Xanth-Caul"/>
    <property type="match status" value="1"/>
</dbReference>
<keyword evidence="6 11" id="KW-0798">TonB box</keyword>
<organism evidence="15 16">
    <name type="scientific">Luteibacter anthropi</name>
    <dbReference type="NCBI Taxonomy" id="564369"/>
    <lineage>
        <taxon>Bacteria</taxon>
        <taxon>Pseudomonadati</taxon>
        <taxon>Pseudomonadota</taxon>
        <taxon>Gammaproteobacteria</taxon>
        <taxon>Lysobacterales</taxon>
        <taxon>Rhodanobacteraceae</taxon>
        <taxon>Luteibacter</taxon>
    </lineage>
</organism>
<dbReference type="Pfam" id="PF07715">
    <property type="entry name" value="Plug"/>
    <property type="match status" value="1"/>
</dbReference>
<evidence type="ECO:0000256" key="10">
    <source>
        <dbReference type="PROSITE-ProRule" id="PRU10144"/>
    </source>
</evidence>
<dbReference type="InterPro" id="IPR000531">
    <property type="entry name" value="Beta-barrel_TonB"/>
</dbReference>
<dbReference type="Pfam" id="PF00593">
    <property type="entry name" value="TonB_dep_Rec_b-barrel"/>
    <property type="match status" value="1"/>
</dbReference>
<evidence type="ECO:0000313" key="15">
    <source>
        <dbReference type="EMBL" id="NII05547.1"/>
    </source>
</evidence>
<evidence type="ECO:0000256" key="3">
    <source>
        <dbReference type="ARBA" id="ARBA00022452"/>
    </source>
</evidence>
<keyword evidence="2 9" id="KW-0813">Transport</keyword>
<dbReference type="InterPro" id="IPR036942">
    <property type="entry name" value="Beta-barrel_TonB_sf"/>
</dbReference>
<dbReference type="PANTHER" id="PTHR40980">
    <property type="entry name" value="PLUG DOMAIN-CONTAINING PROTEIN"/>
    <property type="match status" value="1"/>
</dbReference>
<evidence type="ECO:0000256" key="7">
    <source>
        <dbReference type="ARBA" id="ARBA00023136"/>
    </source>
</evidence>
<dbReference type="EMBL" id="JAARLZ010000002">
    <property type="protein sequence ID" value="NII05547.1"/>
    <property type="molecule type" value="Genomic_DNA"/>
</dbReference>
<dbReference type="InterPro" id="IPR037066">
    <property type="entry name" value="Plug_dom_sf"/>
</dbReference>
<evidence type="ECO:0000313" key="16">
    <source>
        <dbReference type="Proteomes" id="UP000490980"/>
    </source>
</evidence>
<reference evidence="15 16" key="1">
    <citation type="submission" date="2020-03" db="EMBL/GenBank/DDBJ databases">
        <authorList>
            <person name="Lai Q."/>
        </authorList>
    </citation>
    <scope>NUCLEOTIDE SEQUENCE [LARGE SCALE GENOMIC DNA]</scope>
    <source>
        <strain evidence="15 16">CCUG 25036</strain>
    </source>
</reference>
<evidence type="ECO:0000259" key="13">
    <source>
        <dbReference type="Pfam" id="PF00593"/>
    </source>
</evidence>
<accession>A0A7X5U843</accession>
<feature type="signal peptide" evidence="12">
    <location>
        <begin position="1"/>
        <end position="26"/>
    </location>
</feature>
<name>A0A7X5U843_9GAMM</name>
<keyword evidence="7 9" id="KW-0472">Membrane</keyword>
<feature type="domain" description="TonB-dependent receptor plug" evidence="14">
    <location>
        <begin position="65"/>
        <end position="172"/>
    </location>
</feature>
<dbReference type="AlphaFoldDB" id="A0A7X5U843"/>
<sequence length="910" mass="98298">MRTSLSPALLSLAIAAALFHAPTVRANDADTDTKADKKVTALNGLNVDAQAPAAGSVDEQRLSVGVTTVMSKQQIDAVPTANIADVLSHLPGLSSYSDMHLGQAATGESEYVTIRGLDSSYNSYTLNGFALPETDSSTRAISLNMLAPFGIQSVKVSKTPTPDMPGDSIGGAIDMRTPTAFDFAGDTYAKTTVQGRMNDLAEHRDVPDKGGVFQQELAHRFGDSKQFGIYAAGYYGKYDNAAEAVAPNSQYTPIDPAKASATDLSQAGPLQSSQYKYSVYTNQIKRYGGNVSLDWNGESTSLFARAIYGVYDVQGEQNQMSARNQGGNQVLRGGYFNTRDIKEKTAALQLGGSSTLDALTLDYGTSYGIGTRNVPDYVEASLYGPQAPGQFQFNLSNPTFPSLAGNSAALRNYAYNLSTDSFWKTQGSDAGSRDTRINAHIDGTYAFSDSSLENLKFGIAADTSKRNAYDHPFSHDDNNFIYGGPFFGGPSYSSTAPGGPSLADLPGRLVTNPFGGRYAGPFKLINRQWVLDQAVPYKYLNDPNGTGNYTANDYNANTTSSRENIYAGYFMATFRADNLTITPGVRYELTDYSATSWRSNGDDATGAFVNQGRRYGEVLPGINLNYRPDEFTVYRASLRRSFSRPAFGLISGQTTYSIDDVTGQVVGISKPNPNLRPTTADNLDLSAEFYDSTGGLLTASAYYKRINDFIYTSQSATGNDTSLGGNVPTGTVITNGVPVSTPENGGSAKIYGAELALRKQFVTLPGIWSHFGVGGNMTVQHSTAHSDRPDHPGSSWLPRAPERMYNADLFYHDDKLRADLIYNYTGLQLIGLNGNGLDYYLQPVKTLDFSATYDLPYGLGVGVSVKNLLDRATFYETSGKSKRYLAYDPGADGAYVETGRVYMVNLSYTF</sequence>
<dbReference type="PROSITE" id="PS52016">
    <property type="entry name" value="TONB_DEPENDENT_REC_3"/>
    <property type="match status" value="1"/>
</dbReference>
<keyword evidence="15" id="KW-0675">Receptor</keyword>
<dbReference type="InterPro" id="IPR010917">
    <property type="entry name" value="TonB_rcpt_CS"/>
</dbReference>
<evidence type="ECO:0000259" key="14">
    <source>
        <dbReference type="Pfam" id="PF07715"/>
    </source>
</evidence>
<dbReference type="Gene3D" id="2.170.130.10">
    <property type="entry name" value="TonB-dependent receptor, plug domain"/>
    <property type="match status" value="1"/>
</dbReference>